<feature type="region of interest" description="Disordered" evidence="2">
    <location>
        <begin position="734"/>
        <end position="786"/>
    </location>
</feature>
<evidence type="ECO:0000313" key="4">
    <source>
        <dbReference type="EMBL" id="CAI4016388.1"/>
    </source>
</evidence>
<evidence type="ECO:0000256" key="2">
    <source>
        <dbReference type="SAM" id="MobiDB-lite"/>
    </source>
</evidence>
<evidence type="ECO:0000256" key="1">
    <source>
        <dbReference type="SAM" id="Coils"/>
    </source>
</evidence>
<keyword evidence="1" id="KW-0175">Coiled coil</keyword>
<feature type="signal peptide" evidence="3">
    <location>
        <begin position="1"/>
        <end position="18"/>
    </location>
</feature>
<evidence type="ECO:0000256" key="3">
    <source>
        <dbReference type="SAM" id="SignalP"/>
    </source>
</evidence>
<feature type="region of interest" description="Disordered" evidence="2">
    <location>
        <begin position="174"/>
        <end position="214"/>
    </location>
</feature>
<feature type="compositionally biased region" description="Basic and acidic residues" evidence="2">
    <location>
        <begin position="571"/>
        <end position="588"/>
    </location>
</feature>
<protein>
    <submittedName>
        <fullName evidence="4">Uncharacterized protein</fullName>
    </submittedName>
</protein>
<feature type="chain" id="PRO_5043271873" evidence="3">
    <location>
        <begin position="19"/>
        <end position="953"/>
    </location>
</feature>
<feature type="compositionally biased region" description="Polar residues" evidence="2">
    <location>
        <begin position="705"/>
        <end position="715"/>
    </location>
</feature>
<feature type="compositionally biased region" description="Basic and acidic residues" evidence="2">
    <location>
        <begin position="596"/>
        <end position="613"/>
    </location>
</feature>
<organism evidence="4">
    <name type="scientific">Cladocopium goreaui</name>
    <dbReference type="NCBI Taxonomy" id="2562237"/>
    <lineage>
        <taxon>Eukaryota</taxon>
        <taxon>Sar</taxon>
        <taxon>Alveolata</taxon>
        <taxon>Dinophyceae</taxon>
        <taxon>Suessiales</taxon>
        <taxon>Symbiodiniaceae</taxon>
        <taxon>Cladocopium</taxon>
    </lineage>
</organism>
<feature type="compositionally biased region" description="Basic and acidic residues" evidence="2">
    <location>
        <begin position="772"/>
        <end position="786"/>
    </location>
</feature>
<dbReference type="EMBL" id="CAMXCT030006581">
    <property type="protein sequence ID" value="CAL4803700.1"/>
    <property type="molecule type" value="Genomic_DNA"/>
</dbReference>
<proteinExistence type="predicted"/>
<feature type="coiled-coil region" evidence="1">
    <location>
        <begin position="840"/>
        <end position="867"/>
    </location>
</feature>
<keyword evidence="6" id="KW-1185">Reference proteome</keyword>
<dbReference type="AlphaFoldDB" id="A0A9P1DUP3"/>
<feature type="region of interest" description="Disordered" evidence="2">
    <location>
        <begin position="694"/>
        <end position="720"/>
    </location>
</feature>
<feature type="region of interest" description="Disordered" evidence="2">
    <location>
        <begin position="641"/>
        <end position="662"/>
    </location>
</feature>
<accession>A0A9P1DUP3</accession>
<keyword evidence="3" id="KW-0732">Signal</keyword>
<name>A0A9P1DUP3_9DINO</name>
<dbReference type="Proteomes" id="UP001152797">
    <property type="component" value="Unassembled WGS sequence"/>
</dbReference>
<sequence length="953" mass="105020">MRFAELATLLVVLLRAFGEVENERATHLQEDCAGVGNIACGARLFHLSAARRDVKYNPLMDLLTAAGFLAALQGVPCKQVRTLKQGFAAMLPGHAEEAQLQIDQRSIGERLARLKSTFNLQEHRPTAAPDTCPDQFTHATKLHLISHQRLQSTHSAVSSGDCILSPILRRALKAAKEDDAAYTTPDRPTLRRCKSKTPESEAAQTTGNKGRGKGKAYMALLALKGALAKGKGRGRGGGKTPDAPEETQQTKRKKANMPDVNNETPEELSSKKKTKKAGETADDSPDACVPSSVNADGTEHQIPSETKKKKKKKPTCETAESPCASVNADGTEELTTETKKKKKKKNTCETAESPAGTEEQTTETKKKKKTAESPYVNTDGTEEQTTETKKKKKTTCEAGESPEETDQKSKKKKKSTCGAGESPEETDQKPKKKKKTTCEAGESPEETDQKKKKTTCEAGESPEETDQKKKKKKKAPEECTTLVVATKSGSNKTPNTEEPDHEATTYPESASERRKLKAQVDTEASCTANSFIQSRLEDLKHVIKTPRQYPPASYRDTMAEKKQLSIGHFLAKQETEEEKAKAKKEKGAKTPATGEASDRGAKGSDIRKNRVKQDDVHVEMPLFELEIQYGSTEAGREYIEDIKKSQRGRPHPDRQVSRTTKYRIYKVYKHTEHKSGHENVAETKMSKKAEIELNPPAADGDESQETGTPGGNSSPAAEGTKKALQGMFDAMVPLSGKKSRKNGSDDDSSDEDKPKRRRGGRAAQNRQTQAEEDPKVKQEKQDKKDLEKAIRGIKTLANKARDASQTLHALAGNEAGYLGCDAMRAECMGIFQDLSGMASKLKFEDAVESAKSAANALKRRMKKKGDKPDKSDTAWTEEDWLEWWDNEASMVRLRELTSALLEMPYFLANAFEHSELDRIRLGMFLPHEVVSAFYHFRSGDLFFGILTGTPKAT</sequence>
<reference evidence="5 6" key="2">
    <citation type="submission" date="2024-05" db="EMBL/GenBank/DDBJ databases">
        <authorList>
            <person name="Chen Y."/>
            <person name="Shah S."/>
            <person name="Dougan E. K."/>
            <person name="Thang M."/>
            <person name="Chan C."/>
        </authorList>
    </citation>
    <scope>NUCLEOTIDE SEQUENCE [LARGE SCALE GENOMIC DNA]</scope>
</reference>
<feature type="region of interest" description="Disordered" evidence="2">
    <location>
        <begin position="570"/>
        <end position="613"/>
    </location>
</feature>
<evidence type="ECO:0000313" key="6">
    <source>
        <dbReference type="Proteomes" id="UP001152797"/>
    </source>
</evidence>
<feature type="compositionally biased region" description="Polar residues" evidence="2">
    <location>
        <begin position="487"/>
        <end position="496"/>
    </location>
</feature>
<dbReference type="EMBL" id="CAMXCT010006581">
    <property type="protein sequence ID" value="CAI4016388.1"/>
    <property type="molecule type" value="Genomic_DNA"/>
</dbReference>
<gene>
    <name evidence="4" type="ORF">C1SCF055_LOCUS41135</name>
</gene>
<evidence type="ECO:0000313" key="5">
    <source>
        <dbReference type="EMBL" id="CAL4803700.1"/>
    </source>
</evidence>
<reference evidence="4" key="1">
    <citation type="submission" date="2022-10" db="EMBL/GenBank/DDBJ databases">
        <authorList>
            <person name="Chen Y."/>
            <person name="Dougan E. K."/>
            <person name="Chan C."/>
            <person name="Rhodes N."/>
            <person name="Thang M."/>
        </authorList>
    </citation>
    <scope>NUCLEOTIDE SEQUENCE</scope>
</reference>
<feature type="compositionally biased region" description="Basic and acidic residues" evidence="2">
    <location>
        <begin position="641"/>
        <end position="656"/>
    </location>
</feature>
<comment type="caution">
    <text evidence="4">The sequence shown here is derived from an EMBL/GenBank/DDBJ whole genome shotgun (WGS) entry which is preliminary data.</text>
</comment>
<feature type="region of interest" description="Disordered" evidence="2">
    <location>
        <begin position="228"/>
        <end position="518"/>
    </location>
</feature>
<dbReference type="EMBL" id="CAMXCT020006581">
    <property type="protein sequence ID" value="CAL1169763.1"/>
    <property type="molecule type" value="Genomic_DNA"/>
</dbReference>